<dbReference type="EMBL" id="JJMT01000004">
    <property type="protein sequence ID" value="KEO46724.1"/>
    <property type="molecule type" value="Genomic_DNA"/>
</dbReference>
<name>A0A074JL03_STRSL</name>
<reference evidence="3 4" key="1">
    <citation type="submission" date="2014-04" db="EMBL/GenBank/DDBJ databases">
        <title>Variable characteristics of bacteriocin-producing Streptococcus salivarius strains isolated from Malaysian subjects.</title>
        <authorList>
            <person name="Philip K."/>
            <person name="Barbour A."/>
        </authorList>
    </citation>
    <scope>NUCLEOTIDE SEQUENCE [LARGE SCALE GENOMIC DNA]</scope>
    <source>
        <strain evidence="3 4">NU10</strain>
    </source>
</reference>
<keyword evidence="1" id="KW-0472">Membrane</keyword>
<proteinExistence type="predicted"/>
<gene>
    <name evidence="3" type="ORF">DL07_08375</name>
</gene>
<keyword evidence="1" id="KW-1133">Transmembrane helix</keyword>
<dbReference type="InterPro" id="IPR018711">
    <property type="entry name" value="NAGPA"/>
</dbReference>
<dbReference type="RefSeq" id="WP_196242588.1">
    <property type="nucleotide sequence ID" value="NZ_JJMS01000015.1"/>
</dbReference>
<accession>A0A074JL03</accession>
<sequence length="339" mass="38466">MKLKNILRILFSLLMISAIVGGLLYLTIYFNNRDIKKLSMPSNKGGLSFTIKNKELLDQSVLLEKGTIKNVDMQILSFKKDGKYVLQKGRTEDNNPELTEQSIKYEAKRRDALALINAGFWSYEGLDRPFAQKEIELGKTGLLYGDDQNNITAGTYPNIDTAKMFTHMGSNGWDTGAFGILIKDKKVDKTWEKGDPDQPNARSIYVETYDGIIRIIQTYGHNSLNKGLNHQDVYKLLKNIGYSNIRLAFLLDGGGTTRMYTRSDNGKEKVAGAFVDNRTYIEYLYLTKRDSNATDPNVWRDPELVKAGKSKSITYDDYIKAIYSNGKVSGTQYQFKIFK</sequence>
<evidence type="ECO:0000313" key="3">
    <source>
        <dbReference type="EMBL" id="KEO46724.1"/>
    </source>
</evidence>
<feature type="transmembrane region" description="Helical" evidence="1">
    <location>
        <begin position="6"/>
        <end position="30"/>
    </location>
</feature>
<evidence type="ECO:0000256" key="1">
    <source>
        <dbReference type="SAM" id="Phobius"/>
    </source>
</evidence>
<protein>
    <recommendedName>
        <fullName evidence="2">Phosphodiester glycosidase domain-containing protein</fullName>
    </recommendedName>
</protein>
<dbReference type="Pfam" id="PF09992">
    <property type="entry name" value="NAGPA"/>
    <property type="match status" value="1"/>
</dbReference>
<evidence type="ECO:0000313" key="4">
    <source>
        <dbReference type="Proteomes" id="UP000027855"/>
    </source>
</evidence>
<evidence type="ECO:0000259" key="2">
    <source>
        <dbReference type="Pfam" id="PF09992"/>
    </source>
</evidence>
<keyword evidence="1" id="KW-0812">Transmembrane</keyword>
<dbReference type="Proteomes" id="UP000027855">
    <property type="component" value="Unassembled WGS sequence"/>
</dbReference>
<organism evidence="3 4">
    <name type="scientific">Streptococcus salivarius</name>
    <dbReference type="NCBI Taxonomy" id="1304"/>
    <lineage>
        <taxon>Bacteria</taxon>
        <taxon>Bacillati</taxon>
        <taxon>Bacillota</taxon>
        <taxon>Bacilli</taxon>
        <taxon>Lactobacillales</taxon>
        <taxon>Streptococcaceae</taxon>
        <taxon>Streptococcus</taxon>
    </lineage>
</organism>
<feature type="domain" description="Phosphodiester glycosidase" evidence="2">
    <location>
        <begin position="161"/>
        <end position="265"/>
    </location>
</feature>
<comment type="caution">
    <text evidence="3">The sequence shown here is derived from an EMBL/GenBank/DDBJ whole genome shotgun (WGS) entry which is preliminary data.</text>
</comment>
<dbReference type="AlphaFoldDB" id="A0A074JL03"/>